<dbReference type="EMBL" id="BK015985">
    <property type="protein sequence ID" value="DAF88451.1"/>
    <property type="molecule type" value="Genomic_DNA"/>
</dbReference>
<organism evidence="1">
    <name type="scientific">Siphoviridae sp. ctdHi7</name>
    <dbReference type="NCBI Taxonomy" id="2825577"/>
    <lineage>
        <taxon>Viruses</taxon>
        <taxon>Duplodnaviria</taxon>
        <taxon>Heunggongvirae</taxon>
        <taxon>Uroviricota</taxon>
        <taxon>Caudoviricetes</taxon>
    </lineage>
</organism>
<name>A0A8S5U1X0_9CAUD</name>
<sequence length="91" mass="10630">MIYDYNHYNDPAKGNKHIYAYGGRGESIEFCGFIHADNRTQAQTVLNAHNRAWNDYENILLDYDERTCRAELQRRESAQKAKDAKSGTEYH</sequence>
<reference evidence="1" key="1">
    <citation type="journal article" date="2021" name="Proc. Natl. Acad. Sci. U.S.A.">
        <title>A Catalog of Tens of Thousands of Viruses from Human Metagenomes Reveals Hidden Associations with Chronic Diseases.</title>
        <authorList>
            <person name="Tisza M.J."/>
            <person name="Buck C.B."/>
        </authorList>
    </citation>
    <scope>NUCLEOTIDE SEQUENCE</scope>
    <source>
        <strain evidence="1">CtdHi7</strain>
    </source>
</reference>
<protein>
    <submittedName>
        <fullName evidence="1">Uncharacterized protein</fullName>
    </submittedName>
</protein>
<proteinExistence type="predicted"/>
<evidence type="ECO:0000313" key="1">
    <source>
        <dbReference type="EMBL" id="DAF88451.1"/>
    </source>
</evidence>
<accession>A0A8S5U1X0</accession>